<organism evidence="1 2">
    <name type="scientific">Dipteronia sinensis</name>
    <dbReference type="NCBI Taxonomy" id="43782"/>
    <lineage>
        <taxon>Eukaryota</taxon>
        <taxon>Viridiplantae</taxon>
        <taxon>Streptophyta</taxon>
        <taxon>Embryophyta</taxon>
        <taxon>Tracheophyta</taxon>
        <taxon>Spermatophyta</taxon>
        <taxon>Magnoliopsida</taxon>
        <taxon>eudicotyledons</taxon>
        <taxon>Gunneridae</taxon>
        <taxon>Pentapetalae</taxon>
        <taxon>rosids</taxon>
        <taxon>malvids</taxon>
        <taxon>Sapindales</taxon>
        <taxon>Sapindaceae</taxon>
        <taxon>Hippocastanoideae</taxon>
        <taxon>Acereae</taxon>
        <taxon>Dipteronia</taxon>
    </lineage>
</organism>
<evidence type="ECO:0000313" key="1">
    <source>
        <dbReference type="EMBL" id="KAK3230102.1"/>
    </source>
</evidence>
<sequence length="76" mass="8729">MLIYLTTLNLARFLIVKAPKANSGDELDVQTRCIAKTDKELWESLDRTRKAEDIGSKRFVVGQFLDYKMADSKSFK</sequence>
<keyword evidence="2" id="KW-1185">Reference proteome</keyword>
<accession>A0AAE0B5A3</accession>
<dbReference type="AlphaFoldDB" id="A0AAE0B5A3"/>
<gene>
    <name evidence="1" type="ORF">Dsin_001983</name>
</gene>
<name>A0AAE0B5A3_9ROSI</name>
<reference evidence="1" key="1">
    <citation type="journal article" date="2023" name="Plant J.">
        <title>Genome sequences and population genomics provide insights into the demographic history, inbreeding, and mutation load of two 'living fossil' tree species of Dipteronia.</title>
        <authorList>
            <person name="Feng Y."/>
            <person name="Comes H.P."/>
            <person name="Chen J."/>
            <person name="Zhu S."/>
            <person name="Lu R."/>
            <person name="Zhang X."/>
            <person name="Li P."/>
            <person name="Qiu J."/>
            <person name="Olsen K.M."/>
            <person name="Qiu Y."/>
        </authorList>
    </citation>
    <scope>NUCLEOTIDE SEQUENCE</scope>
    <source>
        <strain evidence="1">NBL</strain>
    </source>
</reference>
<dbReference type="Proteomes" id="UP001281410">
    <property type="component" value="Unassembled WGS sequence"/>
</dbReference>
<comment type="caution">
    <text evidence="1">The sequence shown here is derived from an EMBL/GenBank/DDBJ whole genome shotgun (WGS) entry which is preliminary data.</text>
</comment>
<proteinExistence type="predicted"/>
<dbReference type="EMBL" id="JANJYJ010000001">
    <property type="protein sequence ID" value="KAK3230102.1"/>
    <property type="molecule type" value="Genomic_DNA"/>
</dbReference>
<evidence type="ECO:0000313" key="2">
    <source>
        <dbReference type="Proteomes" id="UP001281410"/>
    </source>
</evidence>
<protein>
    <submittedName>
        <fullName evidence="1">Uncharacterized protein</fullName>
    </submittedName>
</protein>